<evidence type="ECO:0000256" key="4">
    <source>
        <dbReference type="ARBA" id="ARBA00022670"/>
    </source>
</evidence>
<proteinExistence type="inferred from homology"/>
<accession>A0A158PPS9</accession>
<keyword evidence="5 14" id="KW-0812">Transmembrane</keyword>
<evidence type="ECO:0000313" key="17">
    <source>
        <dbReference type="EMBL" id="VDN81234.1"/>
    </source>
</evidence>
<keyword evidence="18" id="KW-1185">Reference proteome</keyword>
<keyword evidence="10 14" id="KW-0472">Membrane</keyword>
<dbReference type="InterPro" id="IPR001375">
    <property type="entry name" value="Peptidase_S9_cat"/>
</dbReference>
<evidence type="ECO:0000259" key="16">
    <source>
        <dbReference type="Pfam" id="PF00930"/>
    </source>
</evidence>
<evidence type="ECO:0000256" key="3">
    <source>
        <dbReference type="ARBA" id="ARBA00022438"/>
    </source>
</evidence>
<dbReference type="GO" id="GO:0005886">
    <property type="term" value="C:plasma membrane"/>
    <property type="evidence" value="ECO:0007669"/>
    <property type="project" value="TreeGrafter"/>
</dbReference>
<keyword evidence="3" id="KW-0031">Aminopeptidase</keyword>
<evidence type="ECO:0000313" key="18">
    <source>
        <dbReference type="Proteomes" id="UP000278627"/>
    </source>
</evidence>
<evidence type="ECO:0000256" key="2">
    <source>
        <dbReference type="ARBA" id="ARBA00010036"/>
    </source>
</evidence>
<sequence length="828" mass="94106">MYSELNLEELISSGPFERNWRGIIIALLVIAAMCSLIIATALLITPSTLSGTIKGTPLTLTDILYNTLLSPIETIEWMDDNQIVLRAINSVRIVNTSSLPITSYLYTKDDILVGNMVLEIGDLSSSGNARTYLIYSIQSETFASVGPEGMGDELLQQFVWNPASNDFAFVHQNDIYYSEGPDGSHLHRITRDNNTLVYNGITDWIYEEEIFNSNVGLWWSKSGRYLAFIKIDDRRVPLIQYPLFGQQQYPAMNKIPYPKTGVKHLPEITINIWDKESKISRKMDIVLGRKSLTTYLFSVSWISLYNEDLLIAVFANRYQNVISITICTFDSGICVLNFNQYYTIAGHKLWAEPENFRIRHFSNDSYFITLPGHTASGEIFTQVARVSVPRSYTNGRVTFLTWSDYDVTSIIGYNQKSKLVYFMAASPLPSQRHMYTASYHDQEDQECVSLLLQQFQTKKNNPAKCVTCGVAPDCTFQDVILSSDLDKYILSCRGPGTPRAYLSSISSNNSLGEELTEWKNLEQKYKEKALATTRYENITLRNGYGKCYIYSFLNHSISRQMIGPESSLLYNVKTISKHCQFNGHQIWIQLMLLPPGFDQAAIDIKYPVIVSVYTGPGSQKVTEEITPNTLDMFLASSAKYIVIYIDGRGSGMRGWKYKEPIYGHLGTVEIDDQIEAVKILASKHRFIDSMHIAIWGWSYGGFVSAHVVERDASHLFKCAVSIAPVTDFKLYDATYTERYMGNASELAYEQANLIRNVSMFKEVQFLLVHGMSDDNVHLQNSAQLIRALGEENIQFQLMVYPDASHSLVWARLHLFTMLVDFFEKCFQH</sequence>
<feature type="domain" description="Dipeptidylpeptidase IV N-terminal" evidence="16">
    <location>
        <begin position="130"/>
        <end position="498"/>
    </location>
</feature>
<dbReference type="STRING" id="6280.A0A158PPS9"/>
<dbReference type="Pfam" id="PF00326">
    <property type="entry name" value="Peptidase_S9"/>
    <property type="match status" value="1"/>
</dbReference>
<comment type="subcellular location">
    <subcellularLocation>
        <location evidence="12">Endomembrane system</location>
        <topology evidence="12">Single-pass membrane protein</topology>
    </subcellularLocation>
    <subcellularLocation>
        <location evidence="1">Membrane</location>
        <topology evidence="1">Single-pass type II membrane protein</topology>
    </subcellularLocation>
</comment>
<dbReference type="SUPFAM" id="SSF82171">
    <property type="entry name" value="DPP6 N-terminal domain-like"/>
    <property type="match status" value="1"/>
</dbReference>
<feature type="domain" description="Peptidase S9 prolyl oligopeptidase catalytic" evidence="15">
    <location>
        <begin position="632"/>
        <end position="827"/>
    </location>
</feature>
<comment type="similarity">
    <text evidence="2">Belongs to the peptidase S9B family. DPPIV subfamily.</text>
</comment>
<dbReference type="PANTHER" id="PTHR11731">
    <property type="entry name" value="PROTEASE FAMILY S9B,C DIPEPTIDYL-PEPTIDASE IV-RELATED"/>
    <property type="match status" value="1"/>
</dbReference>
<evidence type="ECO:0000256" key="5">
    <source>
        <dbReference type="ARBA" id="ARBA00022692"/>
    </source>
</evidence>
<dbReference type="Pfam" id="PF00930">
    <property type="entry name" value="DPPIV_N"/>
    <property type="match status" value="1"/>
</dbReference>
<dbReference type="GO" id="GO:0008239">
    <property type="term" value="F:dipeptidyl-peptidase activity"/>
    <property type="evidence" value="ECO:0007669"/>
    <property type="project" value="TreeGrafter"/>
</dbReference>
<evidence type="ECO:0000256" key="9">
    <source>
        <dbReference type="ARBA" id="ARBA00022989"/>
    </source>
</evidence>
<evidence type="ECO:0000256" key="8">
    <source>
        <dbReference type="ARBA" id="ARBA00022968"/>
    </source>
</evidence>
<gene>
    <name evidence="17" type="ORF">BPAG_LOCUS48</name>
</gene>
<reference evidence="19" key="1">
    <citation type="submission" date="2016-04" db="UniProtKB">
        <authorList>
            <consortium name="WormBaseParasite"/>
        </authorList>
    </citation>
    <scope>IDENTIFICATION</scope>
</reference>
<protein>
    <submittedName>
        <fullName evidence="19">Dipeptidyl peptidase 4</fullName>
    </submittedName>
</protein>
<dbReference type="AlphaFoldDB" id="A0A158PPS9"/>
<dbReference type="Gene3D" id="2.140.10.30">
    <property type="entry name" value="Dipeptidylpeptidase IV, N-terminal domain"/>
    <property type="match status" value="1"/>
</dbReference>
<dbReference type="EMBL" id="UZAD01000002">
    <property type="protein sequence ID" value="VDN81234.1"/>
    <property type="molecule type" value="Genomic_DNA"/>
</dbReference>
<reference evidence="17 18" key="2">
    <citation type="submission" date="2018-11" db="EMBL/GenBank/DDBJ databases">
        <authorList>
            <consortium name="Pathogen Informatics"/>
        </authorList>
    </citation>
    <scope>NUCLEOTIDE SEQUENCE [LARGE SCALE GENOMIC DNA]</scope>
</reference>
<evidence type="ECO:0000256" key="1">
    <source>
        <dbReference type="ARBA" id="ARBA00004606"/>
    </source>
</evidence>
<dbReference type="GO" id="GO:0006508">
    <property type="term" value="P:proteolysis"/>
    <property type="evidence" value="ECO:0007669"/>
    <property type="project" value="UniProtKB-KW"/>
</dbReference>
<evidence type="ECO:0000256" key="7">
    <source>
        <dbReference type="ARBA" id="ARBA00022825"/>
    </source>
</evidence>
<comment type="function">
    <text evidence="13">Removes N-terminal dipeptides sequentially from polypeptides. Essential for control of distal tip cell migration.</text>
</comment>
<evidence type="ECO:0000256" key="14">
    <source>
        <dbReference type="SAM" id="Phobius"/>
    </source>
</evidence>
<evidence type="ECO:0000259" key="15">
    <source>
        <dbReference type="Pfam" id="PF00326"/>
    </source>
</evidence>
<dbReference type="Proteomes" id="UP000278627">
    <property type="component" value="Unassembled WGS sequence"/>
</dbReference>
<keyword evidence="7" id="KW-0720">Serine protease</keyword>
<dbReference type="WBParaSite" id="BPAG_0000004701-mRNA-1">
    <property type="protein sequence ID" value="BPAG_0000004701-mRNA-1"/>
    <property type="gene ID" value="BPAG_0000004701"/>
</dbReference>
<dbReference type="InterPro" id="IPR002469">
    <property type="entry name" value="Peptidase_S9B_N"/>
</dbReference>
<dbReference type="InterPro" id="IPR029058">
    <property type="entry name" value="AB_hydrolase_fold"/>
</dbReference>
<evidence type="ECO:0000256" key="12">
    <source>
        <dbReference type="ARBA" id="ARBA00037847"/>
    </source>
</evidence>
<evidence type="ECO:0000256" key="10">
    <source>
        <dbReference type="ARBA" id="ARBA00023136"/>
    </source>
</evidence>
<keyword evidence="4" id="KW-0645">Protease</keyword>
<dbReference type="GO" id="GO:0004177">
    <property type="term" value="F:aminopeptidase activity"/>
    <property type="evidence" value="ECO:0007669"/>
    <property type="project" value="UniProtKB-KW"/>
</dbReference>
<dbReference type="SUPFAM" id="SSF53474">
    <property type="entry name" value="alpha/beta-Hydrolases"/>
    <property type="match status" value="1"/>
</dbReference>
<dbReference type="GO" id="GO:0008236">
    <property type="term" value="F:serine-type peptidase activity"/>
    <property type="evidence" value="ECO:0007669"/>
    <property type="project" value="UniProtKB-KW"/>
</dbReference>
<evidence type="ECO:0000313" key="19">
    <source>
        <dbReference type="WBParaSite" id="BPAG_0000004701-mRNA-1"/>
    </source>
</evidence>
<keyword evidence="9 14" id="KW-1133">Transmembrane helix</keyword>
<dbReference type="GO" id="GO:0012505">
    <property type="term" value="C:endomembrane system"/>
    <property type="evidence" value="ECO:0007669"/>
    <property type="project" value="UniProtKB-SubCell"/>
</dbReference>
<evidence type="ECO:0000256" key="6">
    <source>
        <dbReference type="ARBA" id="ARBA00022801"/>
    </source>
</evidence>
<feature type="transmembrane region" description="Helical" evidence="14">
    <location>
        <begin position="20"/>
        <end position="44"/>
    </location>
</feature>
<evidence type="ECO:0000256" key="11">
    <source>
        <dbReference type="ARBA" id="ARBA00023180"/>
    </source>
</evidence>
<dbReference type="PANTHER" id="PTHR11731:SF200">
    <property type="entry name" value="DIPEPTIDYL PEPTIDASE 10, ISOFORM B"/>
    <property type="match status" value="1"/>
</dbReference>
<keyword evidence="6" id="KW-0378">Hydrolase</keyword>
<keyword evidence="11" id="KW-0325">Glycoprotein</keyword>
<organism evidence="19">
    <name type="scientific">Brugia pahangi</name>
    <name type="common">Filarial nematode worm</name>
    <dbReference type="NCBI Taxonomy" id="6280"/>
    <lineage>
        <taxon>Eukaryota</taxon>
        <taxon>Metazoa</taxon>
        <taxon>Ecdysozoa</taxon>
        <taxon>Nematoda</taxon>
        <taxon>Chromadorea</taxon>
        <taxon>Rhabditida</taxon>
        <taxon>Spirurina</taxon>
        <taxon>Spiruromorpha</taxon>
        <taxon>Filarioidea</taxon>
        <taxon>Onchocercidae</taxon>
        <taxon>Brugia</taxon>
    </lineage>
</organism>
<evidence type="ECO:0000256" key="13">
    <source>
        <dbReference type="ARBA" id="ARBA00058505"/>
    </source>
</evidence>
<dbReference type="FunFam" id="3.40.50.1820:FF:000003">
    <property type="entry name" value="Dipeptidyl peptidase 4"/>
    <property type="match status" value="1"/>
</dbReference>
<dbReference type="Gene3D" id="3.40.50.1820">
    <property type="entry name" value="alpha/beta hydrolase"/>
    <property type="match status" value="1"/>
</dbReference>
<dbReference type="InterPro" id="IPR050278">
    <property type="entry name" value="Serine_Prot_S9B/DPPIV"/>
</dbReference>
<name>A0A158PPS9_BRUPA</name>
<keyword evidence="8" id="KW-0735">Signal-anchor</keyword>